<dbReference type="Proteomes" id="UP000801864">
    <property type="component" value="Unassembled WGS sequence"/>
</dbReference>
<reference evidence="1 2" key="1">
    <citation type="submission" date="2018-06" db="EMBL/GenBank/DDBJ databases">
        <title>Genome analysis of cellulolytic fungus Trichoderma lentiforme CFAM-422.</title>
        <authorList>
            <person name="Steindorff A.S."/>
            <person name="Formighieri E.F."/>
            <person name="Midorikawa G.E.O."/>
            <person name="Tamietti M.S."/>
            <person name="Ramos E.Z."/>
            <person name="Silva A.S."/>
            <person name="Bon E.P.S."/>
            <person name="Mendes T.D."/>
            <person name="Damaso M.C.T."/>
            <person name="Favaro L.C.L."/>
        </authorList>
    </citation>
    <scope>NUCLEOTIDE SEQUENCE [LARGE SCALE GENOMIC DNA]</scope>
    <source>
        <strain evidence="1 2">CFAM-422</strain>
    </source>
</reference>
<dbReference type="AlphaFoldDB" id="A0A9P5CAH9"/>
<keyword evidence="2" id="KW-1185">Reference proteome</keyword>
<organism evidence="1 2">
    <name type="scientific">Trichoderma lentiforme</name>
    <dbReference type="NCBI Taxonomy" id="1567552"/>
    <lineage>
        <taxon>Eukaryota</taxon>
        <taxon>Fungi</taxon>
        <taxon>Dikarya</taxon>
        <taxon>Ascomycota</taxon>
        <taxon>Pezizomycotina</taxon>
        <taxon>Sordariomycetes</taxon>
        <taxon>Hypocreomycetidae</taxon>
        <taxon>Hypocreales</taxon>
        <taxon>Hypocreaceae</taxon>
        <taxon>Trichoderma</taxon>
    </lineage>
</organism>
<accession>A0A9P5CAH9</accession>
<sequence>MAFFSKVTDSGDVFYAEHFAPAGLLARILKLGEFGFSPGLAIVISRVSAKIGKTSNIGHQLDHVNGDVHPNKTKCFEI</sequence>
<name>A0A9P5CAH9_9HYPO</name>
<proteinExistence type="predicted"/>
<dbReference type="EMBL" id="QLNT01000018">
    <property type="protein sequence ID" value="KAF3065728.1"/>
    <property type="molecule type" value="Genomic_DNA"/>
</dbReference>
<comment type="caution">
    <text evidence="1">The sequence shown here is derived from an EMBL/GenBank/DDBJ whole genome shotgun (WGS) entry which is preliminary data.</text>
</comment>
<evidence type="ECO:0000313" key="2">
    <source>
        <dbReference type="Proteomes" id="UP000801864"/>
    </source>
</evidence>
<gene>
    <name evidence="1" type="ORF">CFAM422_009531</name>
</gene>
<evidence type="ECO:0000313" key="1">
    <source>
        <dbReference type="EMBL" id="KAF3065728.1"/>
    </source>
</evidence>
<protein>
    <submittedName>
        <fullName evidence="1">Uncharacterized protein</fullName>
    </submittedName>
</protein>